<gene>
    <name evidence="3" type="ORF">NLU13_0267</name>
</gene>
<sequence length="225" mass="24115">MPAAAYVEQMSHLQRVYALKSTDIEEMRSIYDEWAATYDADLAESSQEYVGPGIAAGYVAKTLSESTFQGPKIDDPSLVILDAGCGTGLVGMHLAKLGAKNVDGIDLSPGMLDRARRTGAYRNLDTADLSKPLPNKNGEIDVVTCVGTLTQGHVGPEAIDEFVRVVKHGGVIVATVLDAIWAKDGYEAKVNQLAADGMINILHVGLEEYRRGAGVQARMIVLQVQ</sequence>
<evidence type="ECO:0000313" key="4">
    <source>
        <dbReference type="Proteomes" id="UP001175261"/>
    </source>
</evidence>
<dbReference type="Gene3D" id="3.40.50.150">
    <property type="entry name" value="Vaccinia Virus protein VP39"/>
    <property type="match status" value="1"/>
</dbReference>
<dbReference type="PANTHER" id="PTHR43591">
    <property type="entry name" value="METHYLTRANSFERASE"/>
    <property type="match status" value="1"/>
</dbReference>
<evidence type="ECO:0000259" key="2">
    <source>
        <dbReference type="Pfam" id="PF13649"/>
    </source>
</evidence>
<dbReference type="Proteomes" id="UP001175261">
    <property type="component" value="Unassembled WGS sequence"/>
</dbReference>
<comment type="similarity">
    <text evidence="1">Belongs to the methyltransferase superfamily. LaeA methyltransferase family.</text>
</comment>
<keyword evidence="4" id="KW-1185">Reference proteome</keyword>
<protein>
    <recommendedName>
        <fullName evidence="2">Methyltransferase domain-containing protein</fullName>
    </recommendedName>
</protein>
<evidence type="ECO:0000256" key="1">
    <source>
        <dbReference type="ARBA" id="ARBA00038158"/>
    </source>
</evidence>
<dbReference type="PANTHER" id="PTHR43591:SF110">
    <property type="entry name" value="RHODANESE DOMAIN-CONTAINING PROTEIN"/>
    <property type="match status" value="1"/>
</dbReference>
<dbReference type="CDD" id="cd02440">
    <property type="entry name" value="AdoMet_MTases"/>
    <property type="match status" value="1"/>
</dbReference>
<dbReference type="InterPro" id="IPR041698">
    <property type="entry name" value="Methyltransf_25"/>
</dbReference>
<dbReference type="AlphaFoldDB" id="A0AA39GPI7"/>
<dbReference type="Pfam" id="PF13649">
    <property type="entry name" value="Methyltransf_25"/>
    <property type="match status" value="1"/>
</dbReference>
<dbReference type="SUPFAM" id="SSF53335">
    <property type="entry name" value="S-adenosyl-L-methionine-dependent methyltransferases"/>
    <property type="match status" value="1"/>
</dbReference>
<reference evidence="3" key="1">
    <citation type="submission" date="2022-10" db="EMBL/GenBank/DDBJ databases">
        <title>Determination and structural analysis of whole genome sequence of Sarocladium strictum F4-1.</title>
        <authorList>
            <person name="Hu L."/>
            <person name="Jiang Y."/>
        </authorList>
    </citation>
    <scope>NUCLEOTIDE SEQUENCE</scope>
    <source>
        <strain evidence="3">F4-1</strain>
    </source>
</reference>
<evidence type="ECO:0000313" key="3">
    <source>
        <dbReference type="EMBL" id="KAK0390764.1"/>
    </source>
</evidence>
<organism evidence="3 4">
    <name type="scientific">Sarocladium strictum</name>
    <name type="common">Black bundle disease fungus</name>
    <name type="synonym">Acremonium strictum</name>
    <dbReference type="NCBI Taxonomy" id="5046"/>
    <lineage>
        <taxon>Eukaryota</taxon>
        <taxon>Fungi</taxon>
        <taxon>Dikarya</taxon>
        <taxon>Ascomycota</taxon>
        <taxon>Pezizomycotina</taxon>
        <taxon>Sordariomycetes</taxon>
        <taxon>Hypocreomycetidae</taxon>
        <taxon>Hypocreales</taxon>
        <taxon>Sarocladiaceae</taxon>
        <taxon>Sarocladium</taxon>
    </lineage>
</organism>
<proteinExistence type="inferred from homology"/>
<dbReference type="InterPro" id="IPR029063">
    <property type="entry name" value="SAM-dependent_MTases_sf"/>
</dbReference>
<accession>A0AA39GPI7</accession>
<dbReference type="EMBL" id="JAPDFR010000001">
    <property type="protein sequence ID" value="KAK0390764.1"/>
    <property type="molecule type" value="Genomic_DNA"/>
</dbReference>
<comment type="caution">
    <text evidence="3">The sequence shown here is derived from an EMBL/GenBank/DDBJ whole genome shotgun (WGS) entry which is preliminary data.</text>
</comment>
<feature type="domain" description="Methyltransferase" evidence="2">
    <location>
        <begin position="80"/>
        <end position="170"/>
    </location>
</feature>
<name>A0AA39GPI7_SARSR</name>